<dbReference type="PATRIC" id="fig|1410657.5.peg.89"/>
<name>A0A0R2HG86_9FIRM</name>
<protein>
    <submittedName>
        <fullName evidence="1">Uncharacterized protein</fullName>
    </submittedName>
</protein>
<dbReference type="EMBL" id="JQBL01000001">
    <property type="protein sequence ID" value="KRN51470.1"/>
    <property type="molecule type" value="Genomic_DNA"/>
</dbReference>
<comment type="caution">
    <text evidence="1">The sequence shown here is derived from an EMBL/GenBank/DDBJ whole genome shotgun (WGS) entry which is preliminary data.</text>
</comment>
<proteinExistence type="predicted"/>
<evidence type="ECO:0000313" key="2">
    <source>
        <dbReference type="Proteomes" id="UP000051841"/>
    </source>
</evidence>
<evidence type="ECO:0000313" key="1">
    <source>
        <dbReference type="EMBL" id="KRN51470.1"/>
    </source>
</evidence>
<keyword evidence="2" id="KW-1185">Reference proteome</keyword>
<gene>
    <name evidence="1" type="ORF">IV49_GL000087</name>
</gene>
<dbReference type="RefSeq" id="WP_029071477.1">
    <property type="nucleotide sequence ID" value="NZ_JQBL01000001.1"/>
</dbReference>
<sequence>MSNKEILEYFNLIDEDDTEEDIEEFEGLEIENEEGDRVLLTIDDLKKAMDEGKKFEDLLLVKE</sequence>
<dbReference type="AlphaFoldDB" id="A0A0R2HG86"/>
<reference evidence="1 2" key="1">
    <citation type="journal article" date="2015" name="Genome Announc.">
        <title>Expanding the biotechnology potential of lactobacilli through comparative genomics of 213 strains and associated genera.</title>
        <authorList>
            <person name="Sun Z."/>
            <person name="Harris H.M."/>
            <person name="McCann A."/>
            <person name="Guo C."/>
            <person name="Argimon S."/>
            <person name="Zhang W."/>
            <person name="Yang X."/>
            <person name="Jeffery I.B."/>
            <person name="Cooney J.C."/>
            <person name="Kagawa T.F."/>
            <person name="Liu W."/>
            <person name="Song Y."/>
            <person name="Salvetti E."/>
            <person name="Wrobel A."/>
            <person name="Rasinkangas P."/>
            <person name="Parkhill J."/>
            <person name="Rea M.C."/>
            <person name="O'Sullivan O."/>
            <person name="Ritari J."/>
            <person name="Douillard F.P."/>
            <person name="Paul Ross R."/>
            <person name="Yang R."/>
            <person name="Briner A.E."/>
            <person name="Felis G.E."/>
            <person name="de Vos W.M."/>
            <person name="Barrangou R."/>
            <person name="Klaenhammer T.R."/>
            <person name="Caufield P.W."/>
            <person name="Cui Y."/>
            <person name="Zhang H."/>
            <person name="O'Toole P.W."/>
        </authorList>
    </citation>
    <scope>NUCLEOTIDE SEQUENCE [LARGE SCALE GENOMIC DNA]</scope>
    <source>
        <strain evidence="1 2">DSM 20405</strain>
    </source>
</reference>
<accession>A0A0R2HG86</accession>
<dbReference type="Proteomes" id="UP000051841">
    <property type="component" value="Unassembled WGS sequence"/>
</dbReference>
<organism evidence="1 2">
    <name type="scientific">Kandleria vitulina DSM 20405</name>
    <dbReference type="NCBI Taxonomy" id="1410657"/>
    <lineage>
        <taxon>Bacteria</taxon>
        <taxon>Bacillati</taxon>
        <taxon>Bacillota</taxon>
        <taxon>Erysipelotrichia</taxon>
        <taxon>Erysipelotrichales</taxon>
        <taxon>Coprobacillaceae</taxon>
        <taxon>Kandleria</taxon>
    </lineage>
</organism>